<dbReference type="InterPro" id="IPR024227">
    <property type="entry name" value="DUF3795"/>
</dbReference>
<comment type="caution">
    <text evidence="1">The sequence shown here is derived from an EMBL/GenBank/DDBJ whole genome shotgun (WGS) entry which is preliminary data.</text>
</comment>
<protein>
    <submittedName>
        <fullName evidence="1">DUF3795 domain-containing protein</fullName>
    </submittedName>
</protein>
<keyword evidence="2" id="KW-1185">Reference proteome</keyword>
<proteinExistence type="predicted"/>
<name>A0ABT1E577_9FIRM</name>
<dbReference type="Pfam" id="PF12675">
    <property type="entry name" value="DUF3795"/>
    <property type="match status" value="1"/>
</dbReference>
<organism evidence="1 2">
    <name type="scientific">Aequitasia blattaphilus</name>
    <dbReference type="NCBI Taxonomy" id="2949332"/>
    <lineage>
        <taxon>Bacteria</taxon>
        <taxon>Bacillati</taxon>
        <taxon>Bacillota</taxon>
        <taxon>Clostridia</taxon>
        <taxon>Lachnospirales</taxon>
        <taxon>Lachnospiraceae</taxon>
        <taxon>Aequitasia</taxon>
    </lineage>
</organism>
<dbReference type="EMBL" id="JAMZFW010000001">
    <property type="protein sequence ID" value="MCP1100992.1"/>
    <property type="molecule type" value="Genomic_DNA"/>
</dbReference>
<sequence>MKMPDKIEDIMLAPCGMNCAVCYKHVGVRKYGKPCEGCLKGDLGKPEHCRKCNIKSCAQDMGYVHCFECADFSCKLIKNLEKSYKKRYKTSLVENSIVAHEKGIVGFLEQDRQKWTCLKCGGAFSLHDGACSECGNTER</sequence>
<dbReference type="Proteomes" id="UP001523566">
    <property type="component" value="Unassembled WGS sequence"/>
</dbReference>
<evidence type="ECO:0000313" key="1">
    <source>
        <dbReference type="EMBL" id="MCP1100992.1"/>
    </source>
</evidence>
<evidence type="ECO:0000313" key="2">
    <source>
        <dbReference type="Proteomes" id="UP001523566"/>
    </source>
</evidence>
<gene>
    <name evidence="1" type="ORF">NK125_01020</name>
</gene>
<reference evidence="1 2" key="1">
    <citation type="journal article" date="2022" name="Genome Biol. Evol.">
        <title>Host diet, physiology and behaviors set the stage for Lachnospiraceae cladogenesis.</title>
        <authorList>
            <person name="Vera-Ponce De Leon A."/>
            <person name="Schneider M."/>
            <person name="Jahnes B.C."/>
            <person name="Sadowski V."/>
            <person name="Camuy-Velez L.A."/>
            <person name="Duan J."/>
            <person name="Sabree Z.L."/>
        </authorList>
    </citation>
    <scope>NUCLEOTIDE SEQUENCE [LARGE SCALE GENOMIC DNA]</scope>
    <source>
        <strain evidence="1 2">PAL113</strain>
    </source>
</reference>
<accession>A0ABT1E577</accession>
<dbReference type="RefSeq" id="WP_262064777.1">
    <property type="nucleotide sequence ID" value="NZ_JAMXOD010000001.1"/>
</dbReference>